<dbReference type="NCBIfam" id="TIGR00414">
    <property type="entry name" value="serS"/>
    <property type="match status" value="1"/>
</dbReference>
<keyword evidence="7 12" id="KW-0067">ATP-binding</keyword>
<feature type="coiled-coil region" evidence="15">
    <location>
        <begin position="45"/>
        <end position="105"/>
    </location>
</feature>
<evidence type="ECO:0000313" key="17">
    <source>
        <dbReference type="EMBL" id="HGE75711.1"/>
    </source>
</evidence>
<evidence type="ECO:0000256" key="3">
    <source>
        <dbReference type="ARBA" id="ARBA00010728"/>
    </source>
</evidence>
<dbReference type="UniPathway" id="UPA00906">
    <property type="reaction ID" value="UER00895"/>
</dbReference>
<evidence type="ECO:0000256" key="4">
    <source>
        <dbReference type="ARBA" id="ARBA00022490"/>
    </source>
</evidence>
<feature type="binding site" evidence="13">
    <location>
        <position position="233"/>
    </location>
    <ligand>
        <name>L-serine</name>
        <dbReference type="ChEBI" id="CHEBI:33384"/>
    </ligand>
</feature>
<dbReference type="Gene3D" id="3.30.930.10">
    <property type="entry name" value="Bira Bifunctional Protein, Domain 2"/>
    <property type="match status" value="1"/>
</dbReference>
<dbReference type="Gene3D" id="1.10.287.40">
    <property type="entry name" value="Serine-tRNA synthetase, tRNA binding domain"/>
    <property type="match status" value="1"/>
</dbReference>
<feature type="binding site" evidence="12 13">
    <location>
        <position position="287"/>
    </location>
    <ligand>
        <name>L-serine</name>
        <dbReference type="ChEBI" id="CHEBI:33384"/>
    </ligand>
</feature>
<dbReference type="PANTHER" id="PTHR43697">
    <property type="entry name" value="SERYL-TRNA SYNTHETASE"/>
    <property type="match status" value="1"/>
</dbReference>
<dbReference type="PIRSF" id="PIRSF001529">
    <property type="entry name" value="Ser-tRNA-synth_IIa"/>
    <property type="match status" value="1"/>
</dbReference>
<organism evidence="17">
    <name type="scientific">Mesoaciditoga lauensis</name>
    <dbReference type="NCBI Taxonomy" id="1495039"/>
    <lineage>
        <taxon>Bacteria</taxon>
        <taxon>Thermotogati</taxon>
        <taxon>Thermotogota</taxon>
        <taxon>Thermotogae</taxon>
        <taxon>Mesoaciditogales</taxon>
        <taxon>Mesoaciditogaceae</taxon>
        <taxon>Mesoaciditoga</taxon>
    </lineage>
</organism>
<feature type="binding site" evidence="12">
    <location>
        <begin position="233"/>
        <end position="235"/>
    </location>
    <ligand>
        <name>L-serine</name>
        <dbReference type="ChEBI" id="CHEBI:33384"/>
    </ligand>
</feature>
<feature type="binding site" evidence="12 14">
    <location>
        <begin position="264"/>
        <end position="266"/>
    </location>
    <ligand>
        <name>ATP</name>
        <dbReference type="ChEBI" id="CHEBI:30616"/>
    </ligand>
</feature>
<dbReference type="HAMAP" id="MF_00176">
    <property type="entry name" value="Ser_tRNA_synth_type1"/>
    <property type="match status" value="1"/>
</dbReference>
<evidence type="ECO:0000256" key="14">
    <source>
        <dbReference type="PIRSR" id="PIRSR001529-2"/>
    </source>
</evidence>
<protein>
    <recommendedName>
        <fullName evidence="12">Serine--tRNA ligase</fullName>
        <ecNumber evidence="12">6.1.1.11</ecNumber>
    </recommendedName>
    <alternativeName>
        <fullName evidence="12">Seryl-tRNA synthetase</fullName>
        <shortName evidence="12">SerRS</shortName>
    </alternativeName>
    <alternativeName>
        <fullName evidence="12">Seryl-tRNA(Ser/Sec) synthetase</fullName>
    </alternativeName>
</protein>
<dbReference type="GO" id="GO:0004828">
    <property type="term" value="F:serine-tRNA ligase activity"/>
    <property type="evidence" value="ECO:0007669"/>
    <property type="project" value="UniProtKB-UniRule"/>
</dbReference>
<dbReference type="Pfam" id="PF00587">
    <property type="entry name" value="tRNA-synt_2b"/>
    <property type="match status" value="1"/>
</dbReference>
<comment type="caution">
    <text evidence="17">The sequence shown here is derived from an EMBL/GenBank/DDBJ whole genome shotgun (WGS) entry which is preliminary data.</text>
</comment>
<evidence type="ECO:0000256" key="6">
    <source>
        <dbReference type="ARBA" id="ARBA00022741"/>
    </source>
</evidence>
<evidence type="ECO:0000256" key="1">
    <source>
        <dbReference type="ARBA" id="ARBA00004496"/>
    </source>
</evidence>
<comment type="similarity">
    <text evidence="3 12">Belongs to the class-II aminoacyl-tRNA synthetase family. Type-1 seryl-tRNA synthetase subfamily.</text>
</comment>
<proteinExistence type="inferred from homology"/>
<dbReference type="GO" id="GO:0005737">
    <property type="term" value="C:cytoplasm"/>
    <property type="evidence" value="ECO:0007669"/>
    <property type="project" value="UniProtKB-SubCell"/>
</dbReference>
<dbReference type="SUPFAM" id="SSF55681">
    <property type="entry name" value="Class II aaRS and biotin synthetases"/>
    <property type="match status" value="1"/>
</dbReference>
<accession>A0A7V3RFL4</accession>
<evidence type="ECO:0000256" key="8">
    <source>
        <dbReference type="ARBA" id="ARBA00022917"/>
    </source>
</evidence>
<keyword evidence="5 12" id="KW-0436">Ligase</keyword>
<evidence type="ECO:0000256" key="7">
    <source>
        <dbReference type="ARBA" id="ARBA00022840"/>
    </source>
</evidence>
<dbReference type="InterPro" id="IPR006195">
    <property type="entry name" value="aa-tRNA-synth_II"/>
</dbReference>
<dbReference type="PRINTS" id="PR00981">
    <property type="entry name" value="TRNASYNTHSER"/>
</dbReference>
<keyword evidence="15" id="KW-0175">Coiled coil</keyword>
<dbReference type="GO" id="GO:0016260">
    <property type="term" value="P:selenocysteine biosynthetic process"/>
    <property type="evidence" value="ECO:0007669"/>
    <property type="project" value="UniProtKB-UniRule"/>
</dbReference>
<gene>
    <name evidence="12" type="primary">serS</name>
    <name evidence="17" type="ORF">ENX73_06255</name>
</gene>
<dbReference type="InterPro" id="IPR045864">
    <property type="entry name" value="aa-tRNA-synth_II/BPL/LPL"/>
</dbReference>
<evidence type="ECO:0000256" key="11">
    <source>
        <dbReference type="ARBA" id="ARBA00048823"/>
    </source>
</evidence>
<keyword evidence="8 12" id="KW-0648">Protein biosynthesis</keyword>
<dbReference type="InterPro" id="IPR042103">
    <property type="entry name" value="SerRS_1_N_sf"/>
</dbReference>
<keyword evidence="6 12" id="KW-0547">Nucleotide-binding</keyword>
<dbReference type="CDD" id="cd00770">
    <property type="entry name" value="SerRS_core"/>
    <property type="match status" value="1"/>
</dbReference>
<dbReference type="InterPro" id="IPR002317">
    <property type="entry name" value="Ser-tRNA-ligase_type_1"/>
</dbReference>
<evidence type="ECO:0000256" key="13">
    <source>
        <dbReference type="PIRSR" id="PIRSR001529-1"/>
    </source>
</evidence>
<feature type="domain" description="Aminoacyl-transfer RNA synthetases class-II family profile" evidence="16">
    <location>
        <begin position="175"/>
        <end position="411"/>
    </location>
</feature>
<keyword evidence="4 12" id="KW-0963">Cytoplasm</keyword>
<comment type="caution">
    <text evidence="12">Lacks conserved residue(s) required for the propagation of feature annotation.</text>
</comment>
<sequence length="424" mass="48795">MLDIKMIRDNPQRVKELLGRRGVNPSEIDELLKMDEEMRKILTDLNSVRADRNAMSKEVAKLKAAKDEAGVSRVLEHGKELSDKIKNEETKLSELQTKISQSMLNIPNIPYEEVPFGKDESENVEIRRWGEQTKFTFEPKPHWELGPQRNLLDFDRAAKLSGSRFTILRGDAALMERALISFMLDLHTTKHGYTEILPPHLVSRQTMINTGKLPKFEEESYSTTIDDLFLIPTAEVPLSAMLEDEIIEEKALPLKYVAYTPCYRREAGSYGKDVRGMVRQHQFDKVELVKYTKPEESYKELESLTHDAEEVLQYLELPYRVIELCTGDIGFVSSRTYDIEVWLPSYSNYKEISSCSNVTDFQARRSNVRYRLPDGTLDFVHTLNGSGLAVGRTLVAVFENYQTKDGKITVPKVLRPYMRNKEEI</sequence>
<feature type="binding site" evidence="13">
    <location>
        <position position="384"/>
    </location>
    <ligand>
        <name>L-serine</name>
        <dbReference type="ChEBI" id="CHEBI:33384"/>
    </ligand>
</feature>
<reference evidence="17" key="1">
    <citation type="journal article" date="2020" name="mSystems">
        <title>Genome- and Community-Level Interaction Insights into Carbon Utilization and Element Cycling Functions of Hydrothermarchaeota in Hydrothermal Sediment.</title>
        <authorList>
            <person name="Zhou Z."/>
            <person name="Liu Y."/>
            <person name="Xu W."/>
            <person name="Pan J."/>
            <person name="Luo Z.H."/>
            <person name="Li M."/>
        </authorList>
    </citation>
    <scope>NUCLEOTIDE SEQUENCE [LARGE SCALE GENOMIC DNA]</scope>
    <source>
        <strain evidence="17">SpSt-966</strain>
    </source>
</reference>
<dbReference type="InterPro" id="IPR002314">
    <property type="entry name" value="aa-tRNA-synt_IIb"/>
</dbReference>
<comment type="subcellular location">
    <subcellularLocation>
        <location evidence="1 12">Cytoplasm</location>
    </subcellularLocation>
</comment>
<dbReference type="PANTHER" id="PTHR43697:SF1">
    <property type="entry name" value="SERINE--TRNA LIGASE"/>
    <property type="match status" value="1"/>
</dbReference>
<name>A0A7V3RFL4_9BACT</name>
<dbReference type="InterPro" id="IPR033729">
    <property type="entry name" value="SerRS_core"/>
</dbReference>
<feature type="binding site" evidence="12 14">
    <location>
        <begin position="351"/>
        <end position="354"/>
    </location>
    <ligand>
        <name>ATP</name>
        <dbReference type="ChEBI" id="CHEBI:30616"/>
    </ligand>
</feature>
<feature type="binding site" evidence="13">
    <location>
        <position position="264"/>
    </location>
    <ligand>
        <name>L-serine</name>
        <dbReference type="ChEBI" id="CHEBI:33384"/>
    </ligand>
</feature>
<dbReference type="AlphaFoldDB" id="A0A7V3RFL4"/>
<evidence type="ECO:0000256" key="2">
    <source>
        <dbReference type="ARBA" id="ARBA00005045"/>
    </source>
</evidence>
<dbReference type="GO" id="GO:0006434">
    <property type="term" value="P:seryl-tRNA aminoacylation"/>
    <property type="evidence" value="ECO:0007669"/>
    <property type="project" value="UniProtKB-UniRule"/>
</dbReference>
<dbReference type="InterPro" id="IPR015866">
    <property type="entry name" value="Ser-tRNA-synth_1_N"/>
</dbReference>
<comment type="function">
    <text evidence="12">Catalyzes the attachment of serine to tRNA(Ser). Is also able to aminoacylate tRNA(Sec) with serine, to form the misacylated tRNA L-seryl-tRNA(Sec), which will be further converted into selenocysteinyl-tRNA(Sec).</text>
</comment>
<comment type="subunit">
    <text evidence="12">Homodimer. The tRNA molecule binds across the dimer.</text>
</comment>
<evidence type="ECO:0000256" key="5">
    <source>
        <dbReference type="ARBA" id="ARBA00022598"/>
    </source>
</evidence>
<dbReference type="EC" id="6.1.1.11" evidence="12"/>
<dbReference type="InterPro" id="IPR010978">
    <property type="entry name" value="tRNA-bd_arm"/>
</dbReference>
<comment type="domain">
    <text evidence="12">Consists of two distinct domains, a catalytic core and a N-terminal extension that is involved in tRNA binding.</text>
</comment>
<dbReference type="Pfam" id="PF02403">
    <property type="entry name" value="Seryl_tRNA_N"/>
    <property type="match status" value="1"/>
</dbReference>
<comment type="catalytic activity">
    <reaction evidence="10 12">
        <text>tRNA(Sec) + L-serine + ATP = L-seryl-tRNA(Sec) + AMP + diphosphate + H(+)</text>
        <dbReference type="Rhea" id="RHEA:42580"/>
        <dbReference type="Rhea" id="RHEA-COMP:9742"/>
        <dbReference type="Rhea" id="RHEA-COMP:10128"/>
        <dbReference type="ChEBI" id="CHEBI:15378"/>
        <dbReference type="ChEBI" id="CHEBI:30616"/>
        <dbReference type="ChEBI" id="CHEBI:33019"/>
        <dbReference type="ChEBI" id="CHEBI:33384"/>
        <dbReference type="ChEBI" id="CHEBI:78442"/>
        <dbReference type="ChEBI" id="CHEBI:78533"/>
        <dbReference type="ChEBI" id="CHEBI:456215"/>
        <dbReference type="EC" id="6.1.1.11"/>
    </reaction>
</comment>
<evidence type="ECO:0000259" key="16">
    <source>
        <dbReference type="PROSITE" id="PS50862"/>
    </source>
</evidence>
<dbReference type="PROSITE" id="PS50862">
    <property type="entry name" value="AA_TRNA_LIGASE_II"/>
    <property type="match status" value="1"/>
</dbReference>
<keyword evidence="9 12" id="KW-0030">Aminoacyl-tRNA synthetase</keyword>
<evidence type="ECO:0000256" key="15">
    <source>
        <dbReference type="SAM" id="Coils"/>
    </source>
</evidence>
<dbReference type="EMBL" id="DTPE01000246">
    <property type="protein sequence ID" value="HGE75711.1"/>
    <property type="molecule type" value="Genomic_DNA"/>
</dbReference>
<dbReference type="SUPFAM" id="SSF46589">
    <property type="entry name" value="tRNA-binding arm"/>
    <property type="match status" value="1"/>
</dbReference>
<dbReference type="GO" id="GO:0005524">
    <property type="term" value="F:ATP binding"/>
    <property type="evidence" value="ECO:0007669"/>
    <property type="project" value="UniProtKB-UniRule"/>
</dbReference>
<comment type="catalytic activity">
    <reaction evidence="11 12">
        <text>tRNA(Ser) + L-serine + ATP = L-seryl-tRNA(Ser) + AMP + diphosphate + H(+)</text>
        <dbReference type="Rhea" id="RHEA:12292"/>
        <dbReference type="Rhea" id="RHEA-COMP:9669"/>
        <dbReference type="Rhea" id="RHEA-COMP:9703"/>
        <dbReference type="ChEBI" id="CHEBI:15378"/>
        <dbReference type="ChEBI" id="CHEBI:30616"/>
        <dbReference type="ChEBI" id="CHEBI:33019"/>
        <dbReference type="ChEBI" id="CHEBI:33384"/>
        <dbReference type="ChEBI" id="CHEBI:78442"/>
        <dbReference type="ChEBI" id="CHEBI:78533"/>
        <dbReference type="ChEBI" id="CHEBI:456215"/>
        <dbReference type="EC" id="6.1.1.11"/>
    </reaction>
</comment>
<evidence type="ECO:0000256" key="12">
    <source>
        <dbReference type="HAMAP-Rule" id="MF_00176"/>
    </source>
</evidence>
<evidence type="ECO:0000256" key="10">
    <source>
        <dbReference type="ARBA" id="ARBA00047929"/>
    </source>
</evidence>
<comment type="pathway">
    <text evidence="2 12">Aminoacyl-tRNA biosynthesis; selenocysteinyl-tRNA(Sec) biosynthesis; L-seryl-tRNA(Sec) from L-serine and tRNA(Sec): step 1/1.</text>
</comment>
<feature type="binding site" evidence="12">
    <location>
        <position position="386"/>
    </location>
    <ligand>
        <name>L-serine</name>
        <dbReference type="ChEBI" id="CHEBI:33384"/>
    </ligand>
</feature>
<evidence type="ECO:0000256" key="9">
    <source>
        <dbReference type="ARBA" id="ARBA00023146"/>
    </source>
</evidence>